<reference evidence="3" key="1">
    <citation type="journal article" date="2014" name="Int. J. Syst. Evol. Microbiol.">
        <title>Complete genome of a new Firmicutes species belonging to the dominant human colonic microbiota ('Ruminococcus bicirculans') reveals two chromosomes and a selective capacity to utilize plant glucans.</title>
        <authorList>
            <consortium name="NISC Comparative Sequencing Program"/>
            <person name="Wegmann U."/>
            <person name="Louis P."/>
            <person name="Goesmann A."/>
            <person name="Henrissat B."/>
            <person name="Duncan S.H."/>
            <person name="Flint H.J."/>
        </authorList>
    </citation>
    <scope>NUCLEOTIDE SEQUENCE</scope>
    <source>
        <strain evidence="3">JCM 17590</strain>
    </source>
</reference>
<dbReference type="InterPro" id="IPR000551">
    <property type="entry name" value="MerR-type_HTH_dom"/>
</dbReference>
<dbReference type="SUPFAM" id="SSF55136">
    <property type="entry name" value="Probable bacterial effector-binding domain"/>
    <property type="match status" value="1"/>
</dbReference>
<dbReference type="Proteomes" id="UP001415169">
    <property type="component" value="Unassembled WGS sequence"/>
</dbReference>
<dbReference type="InterPro" id="IPR047057">
    <property type="entry name" value="MerR_fam"/>
</dbReference>
<accession>A0ABP7ZIA6</accession>
<dbReference type="Pfam" id="PF06445">
    <property type="entry name" value="GyrI-like"/>
    <property type="match status" value="1"/>
</dbReference>
<dbReference type="InterPro" id="IPR010499">
    <property type="entry name" value="AraC_E-bd"/>
</dbReference>
<dbReference type="CDD" id="cd01107">
    <property type="entry name" value="HTH_BmrR"/>
    <property type="match status" value="1"/>
</dbReference>
<dbReference type="Pfam" id="PF13411">
    <property type="entry name" value="MerR_1"/>
    <property type="match status" value="1"/>
</dbReference>
<dbReference type="PANTHER" id="PTHR30204">
    <property type="entry name" value="REDOX-CYCLING DRUG-SENSING TRANSCRIPTIONAL ACTIVATOR SOXR"/>
    <property type="match status" value="1"/>
</dbReference>
<dbReference type="Gene3D" id="3.20.80.10">
    <property type="entry name" value="Regulatory factor, effector binding domain"/>
    <property type="match status" value="1"/>
</dbReference>
<keyword evidence="1" id="KW-0238">DNA-binding</keyword>
<dbReference type="EMBL" id="BAABBV010000001">
    <property type="protein sequence ID" value="GAA4158619.1"/>
    <property type="molecule type" value="Genomic_DNA"/>
</dbReference>
<comment type="caution">
    <text evidence="3">The sequence shown here is derived from an EMBL/GenBank/DDBJ whole genome shotgun (WGS) entry which is preliminary data.</text>
</comment>
<dbReference type="PROSITE" id="PS50937">
    <property type="entry name" value="HTH_MERR_2"/>
    <property type="match status" value="1"/>
</dbReference>
<name>A0ABP7ZIA6_9MICO</name>
<evidence type="ECO:0000313" key="4">
    <source>
        <dbReference type="Proteomes" id="UP001415169"/>
    </source>
</evidence>
<sequence length="289" mass="31077">MLNLDMYSIGEFASIGRVTVRMLRHYDEIGLLRPARVDPFTGYRSYAAAQLTELSRIVELKGLGLKLDEITRVMCGAADAGETERMLASARLELARRVAADTAALARLDARLRQLRGENIMATAETISVEVRAIPAQRVATITRQAPGFGNENIGPVIGPIFPTVAGTLERAGVRRDGYGPAIALYAADEGGDGSGALVTAGFVVPDGTGAIDGVEVTELPGVEQAAVTVHRGEMTRIGESWEALVNWIQANGYELAGVCREVYWTPGDRPQSEWVTDLVQPVRRAATQ</sequence>
<dbReference type="InterPro" id="IPR011256">
    <property type="entry name" value="Reg_factor_effector_dom_sf"/>
</dbReference>
<dbReference type="SUPFAM" id="SSF46955">
    <property type="entry name" value="Putative DNA-binding domain"/>
    <property type="match status" value="1"/>
</dbReference>
<dbReference type="PANTHER" id="PTHR30204:SF97">
    <property type="entry name" value="MERR FAMILY REGULATORY PROTEIN"/>
    <property type="match status" value="1"/>
</dbReference>
<gene>
    <name evidence="3" type="ORF">GCM10022286_11750</name>
</gene>
<protein>
    <submittedName>
        <fullName evidence="3">MerR family transcriptional regulator</fullName>
    </submittedName>
</protein>
<dbReference type="SMART" id="SM00871">
    <property type="entry name" value="AraC_E_bind"/>
    <property type="match status" value="1"/>
</dbReference>
<dbReference type="InterPro" id="IPR009061">
    <property type="entry name" value="DNA-bd_dom_put_sf"/>
</dbReference>
<keyword evidence="4" id="KW-1185">Reference proteome</keyword>
<evidence type="ECO:0000313" key="3">
    <source>
        <dbReference type="EMBL" id="GAA4158619.1"/>
    </source>
</evidence>
<dbReference type="Gene3D" id="1.10.1660.10">
    <property type="match status" value="1"/>
</dbReference>
<dbReference type="SMART" id="SM00422">
    <property type="entry name" value="HTH_MERR"/>
    <property type="match status" value="1"/>
</dbReference>
<reference evidence="3" key="2">
    <citation type="submission" date="2023-12" db="EMBL/GenBank/DDBJ databases">
        <authorList>
            <person name="Sun Q."/>
            <person name="Inoue M."/>
        </authorList>
    </citation>
    <scope>NUCLEOTIDE SEQUENCE</scope>
    <source>
        <strain evidence="3">JCM 17590</strain>
    </source>
</reference>
<evidence type="ECO:0000256" key="1">
    <source>
        <dbReference type="ARBA" id="ARBA00023125"/>
    </source>
</evidence>
<feature type="domain" description="HTH merR-type" evidence="2">
    <location>
        <begin position="6"/>
        <end position="76"/>
    </location>
</feature>
<dbReference type="InterPro" id="IPR029442">
    <property type="entry name" value="GyrI-like"/>
</dbReference>
<proteinExistence type="predicted"/>
<evidence type="ECO:0000259" key="2">
    <source>
        <dbReference type="PROSITE" id="PS50937"/>
    </source>
</evidence>
<organism evidence="3 4">
    <name type="scientific">Gryllotalpicola daejeonensis</name>
    <dbReference type="NCBI Taxonomy" id="993087"/>
    <lineage>
        <taxon>Bacteria</taxon>
        <taxon>Bacillati</taxon>
        <taxon>Actinomycetota</taxon>
        <taxon>Actinomycetes</taxon>
        <taxon>Micrococcales</taxon>
        <taxon>Microbacteriaceae</taxon>
        <taxon>Gryllotalpicola</taxon>
    </lineage>
</organism>